<name>A0AAW1SB79_9CHLO</name>
<evidence type="ECO:0008006" key="9">
    <source>
        <dbReference type="Google" id="ProtNLM"/>
    </source>
</evidence>
<evidence type="ECO:0000259" key="6">
    <source>
        <dbReference type="Pfam" id="PF25772"/>
    </source>
</evidence>
<dbReference type="Pfam" id="PF08161">
    <property type="entry name" value="RRP12_HEAT"/>
    <property type="match status" value="1"/>
</dbReference>
<dbReference type="GO" id="GO:0005634">
    <property type="term" value="C:nucleus"/>
    <property type="evidence" value="ECO:0007669"/>
    <property type="project" value="UniProtKB-SubCell"/>
</dbReference>
<feature type="compositionally biased region" description="Polar residues" evidence="4">
    <location>
        <begin position="1301"/>
        <end position="1314"/>
    </location>
</feature>
<sequence length="1392" mass="147463">MVLDISSLSAALPRSAVPPAPQSLSAPTSGLVAELQSKFNNNKQAETQQMLAVLGACASVLASAGLPESPTAIFAAGMSSLERVEVQASPEMAAAFCRLLAHIMPRIPDLTLKAKSAASSQILCAIIARHHVEGTVLRLALQCLGANTAAMDVTAGWLQAAPAFSALLGYAGDARPKVRRQAQQSLTRALCTLQGTPLLLNASDAIASVCGQVLPGPEAAARAAAAASNKKRPAAEAAITKAVQDTLHLLGALKTVLPLLSGPAVRSICDAIIQLFNLRQHLVTGTATAVLSALLSSHTAQLRAPEVAALLQGILASEPAWASRDAVILLSLTHTVECGFLRLSKADQEAGVRLLPSAFHVLAPLLAAEQEGVRFGVSQALRNLLAGCIPAAAISAAITSRHTPSKGSSTKKMHPLRSVIAALQSMLAPRHQHAWPVVLTVVAELFACMGRPGASLVEGMLAQVGSLCAGAAEAAEADECSEVAGAAAKAMGAAIQHLGPEAVLHSLPLDLQQGLEGTEEARTWLLPMLRQHVSAASLGFWGTSILPLARDMGSRAATSSSLQALQCRALEAQLWASFPAFCLWPLDLHDAFRQHARDIGAAFEKRPDLRSPISLGLQRLCLQTRQVLQSAGELSGVGSTNPPGIPDQIDDEEEQLPSAEDHASQQEAPAHFTPDVAKRNLATLRAFAKNWLPLLRNAFVNGSVEERAYIGPCISAYAAISEPQTLAEPFRNTVRTLIKIATDAAAELPAADAVTAGGENASERRCTFLDLALYLSSGLDASAIAILYKAIKPILQERDQAVQKKAYKLLAHVCEQRQDFLAEHFGDVVEVLVAGMPAALSAAKRHRLRCLQVSILLLLQPEVPGVGGRQELSTPEKRQQVVSTLVSEIILCVKEVNRRTRVAAFELLIGLAHAMDTTYPAPLPSLDASMEVAEPEGQKQGGLQMLFTMVLGGLVGATPHMVAASVMALARLMYEFASQLEALAPQLLPVILSLLRSKSREIIKSVLGFLKVVAMRLPAAQLDQNLKPILEGLMIWAHDSKNKFKLKVRVIVERLARRCGFQAVSQHIPEQDRKLLAHIRKEKQRHERKRQGASEADAMGVDGADTKSAATRARTAARSEWQASQVFSDDEEGAGDAATVRSDRTGAKSTAGARGKSTAGSILDGKSRRGGSQGAGRVMQEGEEPMDLLDSGLARKMARTGQAGHAAEPDDFERDAGNRMIIKEDVRPVLKPKRKRGGGLDAADSEDSDFDDLRGIHGATAAARDAAKSVRFAASGPASNRGGTAASSRAGTMVSRRSKARSQMSVGSAGNKSHSGSRFKAKKGAGGDTKGSSKVEPYAYWPMDRRMLNRRPDKKREARAGLAGVVKGSTKAANKASRAKRRKTILPPAASL</sequence>
<dbReference type="Pfam" id="PF25772">
    <property type="entry name" value="HEAT_RRP12_N"/>
    <property type="match status" value="1"/>
</dbReference>
<dbReference type="SUPFAM" id="SSF48371">
    <property type="entry name" value="ARM repeat"/>
    <property type="match status" value="1"/>
</dbReference>
<dbReference type="Proteomes" id="UP001438707">
    <property type="component" value="Unassembled WGS sequence"/>
</dbReference>
<reference evidence="7 8" key="1">
    <citation type="journal article" date="2024" name="Nat. Commun.">
        <title>Phylogenomics reveals the evolutionary origins of lichenization in chlorophyte algae.</title>
        <authorList>
            <person name="Puginier C."/>
            <person name="Libourel C."/>
            <person name="Otte J."/>
            <person name="Skaloud P."/>
            <person name="Haon M."/>
            <person name="Grisel S."/>
            <person name="Petersen M."/>
            <person name="Berrin J.G."/>
            <person name="Delaux P.M."/>
            <person name="Dal Grande F."/>
            <person name="Keller J."/>
        </authorList>
    </citation>
    <scope>NUCLEOTIDE SEQUENCE [LARGE SCALE GENOMIC DNA]</scope>
    <source>
        <strain evidence="7 8">SAG 2145</strain>
    </source>
</reference>
<dbReference type="InterPro" id="IPR012978">
    <property type="entry name" value="HEAT_RRP12"/>
</dbReference>
<dbReference type="InterPro" id="IPR011989">
    <property type="entry name" value="ARM-like"/>
</dbReference>
<feature type="region of interest" description="Disordered" evidence="4">
    <location>
        <begin position="1081"/>
        <end position="1183"/>
    </location>
</feature>
<comment type="subcellular location">
    <subcellularLocation>
        <location evidence="1">Nucleus</location>
    </subcellularLocation>
</comment>
<dbReference type="InterPro" id="IPR057860">
    <property type="entry name" value="HEAT_RRP12_N"/>
</dbReference>
<feature type="compositionally biased region" description="Basic and acidic residues" evidence="4">
    <location>
        <begin position="1343"/>
        <end position="1359"/>
    </location>
</feature>
<comment type="similarity">
    <text evidence="2">Belongs to the RRP12 family.</text>
</comment>
<proteinExistence type="inferred from homology"/>
<feature type="region of interest" description="Disordered" evidence="4">
    <location>
        <begin position="1232"/>
        <end position="1251"/>
    </location>
</feature>
<feature type="compositionally biased region" description="Basic residues" evidence="4">
    <location>
        <begin position="1081"/>
        <end position="1091"/>
    </location>
</feature>
<dbReference type="PANTHER" id="PTHR48287">
    <property type="entry name" value="ARM REPEAT SUPERFAMILY PROTEIN"/>
    <property type="match status" value="1"/>
</dbReference>
<feature type="region of interest" description="Disordered" evidence="4">
    <location>
        <begin position="1273"/>
        <end position="1392"/>
    </location>
</feature>
<keyword evidence="8" id="KW-1185">Reference proteome</keyword>
<feature type="compositionally biased region" description="Polar residues" evidence="4">
    <location>
        <begin position="1277"/>
        <end position="1290"/>
    </location>
</feature>
<dbReference type="InterPro" id="IPR052087">
    <property type="entry name" value="RRP12"/>
</dbReference>
<evidence type="ECO:0000256" key="2">
    <source>
        <dbReference type="ARBA" id="ARBA00007690"/>
    </source>
</evidence>
<dbReference type="Gene3D" id="1.25.10.10">
    <property type="entry name" value="Leucine-rich Repeat Variant"/>
    <property type="match status" value="1"/>
</dbReference>
<evidence type="ECO:0000259" key="5">
    <source>
        <dbReference type="Pfam" id="PF08161"/>
    </source>
</evidence>
<feature type="region of interest" description="Disordered" evidence="4">
    <location>
        <begin position="632"/>
        <end position="669"/>
    </location>
</feature>
<feature type="domain" description="RRP12 HEAT" evidence="5">
    <location>
        <begin position="369"/>
        <end position="699"/>
    </location>
</feature>
<evidence type="ECO:0000313" key="7">
    <source>
        <dbReference type="EMBL" id="KAK9843184.1"/>
    </source>
</evidence>
<protein>
    <recommendedName>
        <fullName evidence="9">Ribosomal RNA-processing protein 12-like conserved domain-containing protein</fullName>
    </recommendedName>
</protein>
<evidence type="ECO:0000256" key="3">
    <source>
        <dbReference type="ARBA" id="ARBA00023242"/>
    </source>
</evidence>
<evidence type="ECO:0000313" key="8">
    <source>
        <dbReference type="Proteomes" id="UP001438707"/>
    </source>
</evidence>
<dbReference type="InterPro" id="IPR016024">
    <property type="entry name" value="ARM-type_fold"/>
</dbReference>
<keyword evidence="3" id="KW-0539">Nucleus</keyword>
<gene>
    <name evidence="7" type="ORF">WJX74_008277</name>
</gene>
<evidence type="ECO:0000256" key="1">
    <source>
        <dbReference type="ARBA" id="ARBA00004123"/>
    </source>
</evidence>
<evidence type="ECO:0000256" key="4">
    <source>
        <dbReference type="SAM" id="MobiDB-lite"/>
    </source>
</evidence>
<comment type="caution">
    <text evidence="7">The sequence shown here is derived from an EMBL/GenBank/DDBJ whole genome shotgun (WGS) entry which is preliminary data.</text>
</comment>
<dbReference type="EMBL" id="JALJOS010000002">
    <property type="protein sequence ID" value="KAK9843184.1"/>
    <property type="molecule type" value="Genomic_DNA"/>
</dbReference>
<feature type="domain" description="RRP12 N-terminal HEAT" evidence="6">
    <location>
        <begin position="27"/>
        <end position="301"/>
    </location>
</feature>
<organism evidence="7 8">
    <name type="scientific">Apatococcus lobatus</name>
    <dbReference type="NCBI Taxonomy" id="904363"/>
    <lineage>
        <taxon>Eukaryota</taxon>
        <taxon>Viridiplantae</taxon>
        <taxon>Chlorophyta</taxon>
        <taxon>core chlorophytes</taxon>
        <taxon>Trebouxiophyceae</taxon>
        <taxon>Chlorellales</taxon>
        <taxon>Chlorellaceae</taxon>
        <taxon>Apatococcus</taxon>
    </lineage>
</organism>
<feature type="compositionally biased region" description="Low complexity" evidence="4">
    <location>
        <begin position="1109"/>
        <end position="1118"/>
    </location>
</feature>
<dbReference type="PANTHER" id="PTHR48287:SF1">
    <property type="entry name" value="ARM REPEAT SUPERFAMILY PROTEIN"/>
    <property type="match status" value="1"/>
</dbReference>
<accession>A0AAW1SB79</accession>